<evidence type="ECO:0000256" key="15">
    <source>
        <dbReference type="ARBA" id="ARBA00023306"/>
    </source>
</evidence>
<dbReference type="SUPFAM" id="SSF56194">
    <property type="entry name" value="Uridine diphospho-N-Acetylenolpyruvylglucosamine reductase, MurB, C-terminal domain"/>
    <property type="match status" value="1"/>
</dbReference>
<dbReference type="NCBIfam" id="NF000755">
    <property type="entry name" value="PRK00046.1"/>
    <property type="match status" value="1"/>
</dbReference>
<evidence type="ECO:0000313" key="22">
    <source>
        <dbReference type="Proteomes" id="UP000683507"/>
    </source>
</evidence>
<keyword evidence="14 19" id="KW-0560">Oxidoreductase</keyword>
<dbReference type="GO" id="GO:0051301">
    <property type="term" value="P:cell division"/>
    <property type="evidence" value="ECO:0007669"/>
    <property type="project" value="UniProtKB-KW"/>
</dbReference>
<keyword evidence="9 19" id="KW-0285">Flavoprotein</keyword>
<dbReference type="HAMAP" id="MF_00037">
    <property type="entry name" value="MurB"/>
    <property type="match status" value="1"/>
</dbReference>
<accession>A0A916JLP8</accession>
<dbReference type="InterPro" id="IPR016169">
    <property type="entry name" value="FAD-bd_PCMH_sub2"/>
</dbReference>
<dbReference type="RefSeq" id="WP_258541607.1">
    <property type="nucleotide sequence ID" value="NZ_OU015584.1"/>
</dbReference>
<keyword evidence="11 19" id="KW-0521">NADP</keyword>
<evidence type="ECO:0000256" key="4">
    <source>
        <dbReference type="ARBA" id="ARBA00004752"/>
    </source>
</evidence>
<dbReference type="Pfam" id="PF02873">
    <property type="entry name" value="MurB_C"/>
    <property type="match status" value="1"/>
</dbReference>
<dbReference type="GO" id="GO:0071555">
    <property type="term" value="P:cell wall organization"/>
    <property type="evidence" value="ECO:0007669"/>
    <property type="project" value="UniProtKB-KW"/>
</dbReference>
<evidence type="ECO:0000256" key="2">
    <source>
        <dbReference type="ARBA" id="ARBA00003921"/>
    </source>
</evidence>
<dbReference type="InterPro" id="IPR036635">
    <property type="entry name" value="MurB_C_sf"/>
</dbReference>
<dbReference type="InterPro" id="IPR016166">
    <property type="entry name" value="FAD-bd_PCMH"/>
</dbReference>
<keyword evidence="12 19" id="KW-0133">Cell shape</keyword>
<keyword evidence="22" id="KW-1185">Reference proteome</keyword>
<dbReference type="EMBL" id="OU015584">
    <property type="protein sequence ID" value="CAG5080642.1"/>
    <property type="molecule type" value="Genomic_DNA"/>
</dbReference>
<comment type="cofactor">
    <cofactor evidence="1 19">
        <name>FAD</name>
        <dbReference type="ChEBI" id="CHEBI:57692"/>
    </cofactor>
</comment>
<evidence type="ECO:0000256" key="12">
    <source>
        <dbReference type="ARBA" id="ARBA00022960"/>
    </source>
</evidence>
<evidence type="ECO:0000256" key="11">
    <source>
        <dbReference type="ARBA" id="ARBA00022857"/>
    </source>
</evidence>
<keyword evidence="16 19" id="KW-0961">Cell wall biogenesis/degradation</keyword>
<dbReference type="NCBIfam" id="TIGR00179">
    <property type="entry name" value="murB"/>
    <property type="match status" value="1"/>
</dbReference>
<dbReference type="PANTHER" id="PTHR21071">
    <property type="entry name" value="UDP-N-ACETYLENOLPYRUVOYLGLUCOSAMINE REDUCTASE"/>
    <property type="match status" value="1"/>
</dbReference>
<evidence type="ECO:0000256" key="10">
    <source>
        <dbReference type="ARBA" id="ARBA00022827"/>
    </source>
</evidence>
<feature type="domain" description="FAD-binding PCMH-type" evidence="20">
    <location>
        <begin position="16"/>
        <end position="188"/>
    </location>
</feature>
<organism evidence="21 22">
    <name type="scientific">Parvicella tangerina</name>
    <dbReference type="NCBI Taxonomy" id="2829795"/>
    <lineage>
        <taxon>Bacteria</taxon>
        <taxon>Pseudomonadati</taxon>
        <taxon>Bacteroidota</taxon>
        <taxon>Flavobacteriia</taxon>
        <taxon>Flavobacteriales</taxon>
        <taxon>Parvicellaceae</taxon>
        <taxon>Parvicella</taxon>
    </lineage>
</organism>
<proteinExistence type="inferred from homology"/>
<evidence type="ECO:0000256" key="14">
    <source>
        <dbReference type="ARBA" id="ARBA00023002"/>
    </source>
</evidence>
<comment type="function">
    <text evidence="2 19">Cell wall formation.</text>
</comment>
<evidence type="ECO:0000256" key="16">
    <source>
        <dbReference type="ARBA" id="ARBA00023316"/>
    </source>
</evidence>
<dbReference type="SUPFAM" id="SSF56176">
    <property type="entry name" value="FAD-binding/transporter-associated domain-like"/>
    <property type="match status" value="1"/>
</dbReference>
<evidence type="ECO:0000256" key="18">
    <source>
        <dbReference type="ARBA" id="ARBA00048914"/>
    </source>
</evidence>
<reference evidence="21" key="1">
    <citation type="submission" date="2021-04" db="EMBL/GenBank/DDBJ databases">
        <authorList>
            <person name="Rodrigo-Torres L."/>
            <person name="Arahal R. D."/>
            <person name="Lucena T."/>
        </authorList>
    </citation>
    <scope>NUCLEOTIDE SEQUENCE</scope>
    <source>
        <strain evidence="21">AS29M-1</strain>
    </source>
</reference>
<protein>
    <recommendedName>
        <fullName evidence="6 19">UDP-N-acetylenolpyruvoylglucosamine reductase</fullName>
        <ecNumber evidence="5 19">1.3.1.98</ecNumber>
    </recommendedName>
    <alternativeName>
        <fullName evidence="17 19">UDP-N-acetylmuramate dehydrogenase</fullName>
    </alternativeName>
</protein>
<dbReference type="KEGG" id="ptan:CRYO30217_01405"/>
<dbReference type="GO" id="GO:0008762">
    <property type="term" value="F:UDP-N-acetylmuramate dehydrogenase activity"/>
    <property type="evidence" value="ECO:0007669"/>
    <property type="project" value="UniProtKB-UniRule"/>
</dbReference>
<dbReference type="PROSITE" id="PS51387">
    <property type="entry name" value="FAD_PCMH"/>
    <property type="match status" value="1"/>
</dbReference>
<dbReference type="InterPro" id="IPR016167">
    <property type="entry name" value="FAD-bd_PCMH_sub1"/>
</dbReference>
<dbReference type="Gene3D" id="3.30.43.10">
    <property type="entry name" value="Uridine Diphospho-n-acetylenolpyruvylglucosamine Reductase, domain 2"/>
    <property type="match status" value="1"/>
</dbReference>
<dbReference type="InterPro" id="IPR006094">
    <property type="entry name" value="Oxid_FAD_bind_N"/>
</dbReference>
<sequence>MKILTDQSLQAYNTFGIDVSARLFARATSVNELKELLNSPEAKSNKVLFLGGGSNMLIKGDLDYFVIKLELDGIDLLEENEQQVLVKAGAGVVWHEFVMQTLDKGWYGLENLSLIPGCVGASPIQNIGAYGVEIKDRFESLEALNLETLKVETFGLSDCRFGYRESVFKQELKGKYVILSVTYRLTRAANINTSYGIINQQLEEMGVTNPTPKDVSNAVIAIRQSKLPDPKEIGNSGSFFKNPIVTNEMAEAIKIIHPNMPSYPVDDNHVKLAAGWLIDQAGWKGKQIGNYGVHKKQALVLVNYGGASGQEIYQLSEDIIADIVEKFGVKLEREVNIIE</sequence>
<name>A0A916JLP8_9FLAO</name>
<keyword evidence="7 19" id="KW-0963">Cytoplasm</keyword>
<dbReference type="InterPro" id="IPR003170">
    <property type="entry name" value="MurB"/>
</dbReference>
<dbReference type="Proteomes" id="UP000683507">
    <property type="component" value="Chromosome"/>
</dbReference>
<feature type="active site" evidence="19">
    <location>
        <position position="164"/>
    </location>
</feature>
<dbReference type="InterPro" id="IPR036318">
    <property type="entry name" value="FAD-bd_PCMH-like_sf"/>
</dbReference>
<dbReference type="GO" id="GO:0071949">
    <property type="term" value="F:FAD binding"/>
    <property type="evidence" value="ECO:0007669"/>
    <property type="project" value="InterPro"/>
</dbReference>
<evidence type="ECO:0000256" key="17">
    <source>
        <dbReference type="ARBA" id="ARBA00031026"/>
    </source>
</evidence>
<dbReference type="EC" id="1.3.1.98" evidence="5 19"/>
<evidence type="ECO:0000313" key="21">
    <source>
        <dbReference type="EMBL" id="CAG5080642.1"/>
    </source>
</evidence>
<comment type="subcellular location">
    <subcellularLocation>
        <location evidence="3 19">Cytoplasm</location>
    </subcellularLocation>
</comment>
<evidence type="ECO:0000256" key="8">
    <source>
        <dbReference type="ARBA" id="ARBA00022618"/>
    </source>
</evidence>
<feature type="active site" description="Proton donor" evidence="19">
    <location>
        <position position="238"/>
    </location>
</feature>
<gene>
    <name evidence="19 21" type="primary">murB</name>
    <name evidence="21" type="ORF">CRYO30217_01405</name>
</gene>
<comment type="pathway">
    <text evidence="4 19">Cell wall biogenesis; peptidoglycan biosynthesis.</text>
</comment>
<dbReference type="InterPro" id="IPR011601">
    <property type="entry name" value="MurB_C"/>
</dbReference>
<dbReference type="GO" id="GO:0008360">
    <property type="term" value="P:regulation of cell shape"/>
    <property type="evidence" value="ECO:0007669"/>
    <property type="project" value="UniProtKB-KW"/>
</dbReference>
<dbReference type="Gene3D" id="3.90.78.10">
    <property type="entry name" value="UDP-N-acetylenolpyruvoylglucosamine reductase, C-terminal domain"/>
    <property type="match status" value="1"/>
</dbReference>
<evidence type="ECO:0000256" key="7">
    <source>
        <dbReference type="ARBA" id="ARBA00022490"/>
    </source>
</evidence>
<comment type="similarity">
    <text evidence="19">Belongs to the MurB family.</text>
</comment>
<dbReference type="GO" id="GO:0009252">
    <property type="term" value="P:peptidoglycan biosynthetic process"/>
    <property type="evidence" value="ECO:0007669"/>
    <property type="project" value="UniProtKB-UniRule"/>
</dbReference>
<dbReference type="GO" id="GO:0005829">
    <property type="term" value="C:cytosol"/>
    <property type="evidence" value="ECO:0007669"/>
    <property type="project" value="TreeGrafter"/>
</dbReference>
<dbReference type="Pfam" id="PF01565">
    <property type="entry name" value="FAD_binding_4"/>
    <property type="match status" value="1"/>
</dbReference>
<evidence type="ECO:0000256" key="6">
    <source>
        <dbReference type="ARBA" id="ARBA00015188"/>
    </source>
</evidence>
<evidence type="ECO:0000256" key="3">
    <source>
        <dbReference type="ARBA" id="ARBA00004496"/>
    </source>
</evidence>
<evidence type="ECO:0000256" key="19">
    <source>
        <dbReference type="HAMAP-Rule" id="MF_00037"/>
    </source>
</evidence>
<keyword evidence="10 19" id="KW-0274">FAD</keyword>
<evidence type="ECO:0000256" key="1">
    <source>
        <dbReference type="ARBA" id="ARBA00001974"/>
    </source>
</evidence>
<evidence type="ECO:0000256" key="13">
    <source>
        <dbReference type="ARBA" id="ARBA00022984"/>
    </source>
</evidence>
<dbReference type="Gene3D" id="3.30.465.10">
    <property type="match status" value="1"/>
</dbReference>
<feature type="active site" evidence="19">
    <location>
        <position position="334"/>
    </location>
</feature>
<evidence type="ECO:0000256" key="9">
    <source>
        <dbReference type="ARBA" id="ARBA00022630"/>
    </source>
</evidence>
<dbReference type="AlphaFoldDB" id="A0A916JLP8"/>
<dbReference type="NCBIfam" id="NF010478">
    <property type="entry name" value="PRK13903.1"/>
    <property type="match status" value="1"/>
</dbReference>
<dbReference type="PANTHER" id="PTHR21071:SF4">
    <property type="entry name" value="UDP-N-ACETYLENOLPYRUVOYLGLUCOSAMINE REDUCTASE"/>
    <property type="match status" value="1"/>
</dbReference>
<comment type="catalytic activity">
    <reaction evidence="18 19">
        <text>UDP-N-acetyl-alpha-D-muramate + NADP(+) = UDP-N-acetyl-3-O-(1-carboxyvinyl)-alpha-D-glucosamine + NADPH + H(+)</text>
        <dbReference type="Rhea" id="RHEA:12248"/>
        <dbReference type="ChEBI" id="CHEBI:15378"/>
        <dbReference type="ChEBI" id="CHEBI:57783"/>
        <dbReference type="ChEBI" id="CHEBI:58349"/>
        <dbReference type="ChEBI" id="CHEBI:68483"/>
        <dbReference type="ChEBI" id="CHEBI:70757"/>
        <dbReference type="EC" id="1.3.1.98"/>
    </reaction>
</comment>
<keyword evidence="15 19" id="KW-0131">Cell cycle</keyword>
<keyword evidence="8 19" id="KW-0132">Cell division</keyword>
<evidence type="ECO:0000259" key="20">
    <source>
        <dbReference type="PROSITE" id="PS51387"/>
    </source>
</evidence>
<keyword evidence="13 19" id="KW-0573">Peptidoglycan synthesis</keyword>
<evidence type="ECO:0000256" key="5">
    <source>
        <dbReference type="ARBA" id="ARBA00012518"/>
    </source>
</evidence>